<accession>A0A0L0NW00</accession>
<dbReference type="Proteomes" id="UP000037122">
    <property type="component" value="Unassembled WGS sequence"/>
</dbReference>
<protein>
    <submittedName>
        <fullName evidence="1">Uncharacterized protein</fullName>
    </submittedName>
</protein>
<dbReference type="EMBL" id="LGST01000034">
    <property type="protein sequence ID" value="KND98194.1"/>
    <property type="molecule type" value="Genomic_DNA"/>
</dbReference>
<reference evidence="2" key="1">
    <citation type="journal article" date="2015" name="BMC Genomics">
        <title>Draft genome of a commonly misdiagnosed multidrug resistant pathogen Candida auris.</title>
        <authorList>
            <person name="Chatterjee S."/>
            <person name="Alampalli S.V."/>
            <person name="Nageshan R.K."/>
            <person name="Chettiar S.T."/>
            <person name="Joshi S."/>
            <person name="Tatu U.S."/>
        </authorList>
    </citation>
    <scope>NUCLEOTIDE SEQUENCE [LARGE SCALE GENOMIC DNA]</scope>
    <source>
        <strain evidence="2">6684</strain>
    </source>
</reference>
<comment type="caution">
    <text evidence="1">The sequence shown here is derived from an EMBL/GenBank/DDBJ whole genome shotgun (WGS) entry which is preliminary data.</text>
</comment>
<proteinExistence type="predicted"/>
<dbReference type="AlphaFoldDB" id="A0A0L0NW00"/>
<evidence type="ECO:0000313" key="2">
    <source>
        <dbReference type="Proteomes" id="UP000037122"/>
    </source>
</evidence>
<gene>
    <name evidence="1" type="ORF">QG37_04956</name>
</gene>
<name>A0A0L0NW00_CANAR</name>
<sequence>MLLWGINFLCSKIQENALVTHLVVCLREPEVEEKIKKKKEYSNNIKQD</sequence>
<evidence type="ECO:0000313" key="1">
    <source>
        <dbReference type="EMBL" id="KND98194.1"/>
    </source>
</evidence>
<organism evidence="1 2">
    <name type="scientific">Candidozyma auris</name>
    <name type="common">Yeast</name>
    <name type="synonym">Candida auris</name>
    <dbReference type="NCBI Taxonomy" id="498019"/>
    <lineage>
        <taxon>Eukaryota</taxon>
        <taxon>Fungi</taxon>
        <taxon>Dikarya</taxon>
        <taxon>Ascomycota</taxon>
        <taxon>Saccharomycotina</taxon>
        <taxon>Pichiomycetes</taxon>
        <taxon>Metschnikowiaceae</taxon>
        <taxon>Candidozyma</taxon>
    </lineage>
</organism>